<evidence type="ECO:0000313" key="6">
    <source>
        <dbReference type="Proteomes" id="UP000297872"/>
    </source>
</evidence>
<comment type="similarity">
    <text evidence="1">Belongs to the type-I restriction system S methylase family.</text>
</comment>
<dbReference type="AlphaFoldDB" id="A0A4Y8VL52"/>
<keyword evidence="5" id="KW-0540">Nuclease</keyword>
<dbReference type="Pfam" id="PF01420">
    <property type="entry name" value="Methylase_S"/>
    <property type="match status" value="1"/>
</dbReference>
<organism evidence="5 6">
    <name type="scientific">Segatella hominis</name>
    <dbReference type="NCBI Taxonomy" id="2518605"/>
    <lineage>
        <taxon>Bacteria</taxon>
        <taxon>Pseudomonadati</taxon>
        <taxon>Bacteroidota</taxon>
        <taxon>Bacteroidia</taxon>
        <taxon>Bacteroidales</taxon>
        <taxon>Prevotellaceae</taxon>
        <taxon>Segatella</taxon>
    </lineage>
</organism>
<dbReference type="OrthoDB" id="2234796at2"/>
<dbReference type="GO" id="GO:0003677">
    <property type="term" value="F:DNA binding"/>
    <property type="evidence" value="ECO:0007669"/>
    <property type="project" value="UniProtKB-KW"/>
</dbReference>
<dbReference type="InterPro" id="IPR051212">
    <property type="entry name" value="Type-I_RE_S_subunit"/>
</dbReference>
<dbReference type="Gene3D" id="3.90.220.20">
    <property type="entry name" value="DNA methylase specificity domains"/>
    <property type="match status" value="1"/>
</dbReference>
<dbReference type="GO" id="GO:0004519">
    <property type="term" value="F:endonuclease activity"/>
    <property type="evidence" value="ECO:0007669"/>
    <property type="project" value="UniProtKB-KW"/>
</dbReference>
<dbReference type="Proteomes" id="UP000297872">
    <property type="component" value="Unassembled WGS sequence"/>
</dbReference>
<evidence type="ECO:0000259" key="4">
    <source>
        <dbReference type="Pfam" id="PF01420"/>
    </source>
</evidence>
<sequence length="212" mass="23986">MWGGQEVEWKKMSEVLWSINTGLNPRKFFKLNTSDAHNYYVTIKEMKNGKIIYNADTDKINDEALLLCNNRSNLEAGDLIFSGTGTIGQIVVIDKTPKDWNIKEGLYALKPKAEVVLSKYLAYILKETSIRKSYMKKALGGTVKSVPMKVLGALKIPVPSLQEQERIANILDRFESLTTSLQSGLPAEIAARRKQYEHYRDKLLTFKRKGAA</sequence>
<feature type="domain" description="Type I restriction modification DNA specificity" evidence="4">
    <location>
        <begin position="13"/>
        <end position="189"/>
    </location>
</feature>
<keyword evidence="6" id="KW-1185">Reference proteome</keyword>
<accession>A0A4Y8VL52</accession>
<reference evidence="5 6" key="1">
    <citation type="submission" date="2019-02" db="EMBL/GenBank/DDBJ databases">
        <title>Draft Genome Sequence of the Prevotella sp. BCRC 81118, Isolated from Human Feces.</title>
        <authorList>
            <person name="Huang C.-H."/>
        </authorList>
    </citation>
    <scope>NUCLEOTIDE SEQUENCE [LARGE SCALE GENOMIC DNA]</scope>
    <source>
        <strain evidence="5 6">BCRC 81118</strain>
    </source>
</reference>
<protein>
    <submittedName>
        <fullName evidence="5">Restriction endonuclease subunit S</fullName>
    </submittedName>
</protein>
<evidence type="ECO:0000256" key="3">
    <source>
        <dbReference type="ARBA" id="ARBA00023125"/>
    </source>
</evidence>
<name>A0A4Y8VL52_9BACT</name>
<evidence type="ECO:0000256" key="1">
    <source>
        <dbReference type="ARBA" id="ARBA00010923"/>
    </source>
</evidence>
<dbReference type="EMBL" id="SGVY01000016">
    <property type="protein sequence ID" value="TFH81242.1"/>
    <property type="molecule type" value="Genomic_DNA"/>
</dbReference>
<dbReference type="InterPro" id="IPR000055">
    <property type="entry name" value="Restrct_endonuc_typeI_TRD"/>
</dbReference>
<comment type="caution">
    <text evidence="5">The sequence shown here is derived from an EMBL/GenBank/DDBJ whole genome shotgun (WGS) entry which is preliminary data.</text>
</comment>
<keyword evidence="5" id="KW-0255">Endonuclease</keyword>
<keyword evidence="5" id="KW-0378">Hydrolase</keyword>
<dbReference type="PANTHER" id="PTHR43140">
    <property type="entry name" value="TYPE-1 RESTRICTION ENZYME ECOKI SPECIFICITY PROTEIN"/>
    <property type="match status" value="1"/>
</dbReference>
<dbReference type="SUPFAM" id="SSF116734">
    <property type="entry name" value="DNA methylase specificity domain"/>
    <property type="match status" value="1"/>
</dbReference>
<gene>
    <name evidence="5" type="ORF">EXN75_07695</name>
</gene>
<dbReference type="GO" id="GO:0009307">
    <property type="term" value="P:DNA restriction-modification system"/>
    <property type="evidence" value="ECO:0007669"/>
    <property type="project" value="UniProtKB-KW"/>
</dbReference>
<keyword evidence="3" id="KW-0238">DNA-binding</keyword>
<dbReference type="InterPro" id="IPR044946">
    <property type="entry name" value="Restrct_endonuc_typeI_TRD_sf"/>
</dbReference>
<dbReference type="PANTHER" id="PTHR43140:SF1">
    <property type="entry name" value="TYPE I RESTRICTION ENZYME ECOKI SPECIFICITY SUBUNIT"/>
    <property type="match status" value="1"/>
</dbReference>
<keyword evidence="2" id="KW-0680">Restriction system</keyword>
<evidence type="ECO:0000313" key="5">
    <source>
        <dbReference type="EMBL" id="TFH81242.1"/>
    </source>
</evidence>
<proteinExistence type="inferred from homology"/>
<evidence type="ECO:0000256" key="2">
    <source>
        <dbReference type="ARBA" id="ARBA00022747"/>
    </source>
</evidence>